<dbReference type="Proteomes" id="UP000092124">
    <property type="component" value="Unassembled WGS sequence"/>
</dbReference>
<feature type="compositionally biased region" description="Polar residues" evidence="1">
    <location>
        <begin position="124"/>
        <end position="138"/>
    </location>
</feature>
<feature type="region of interest" description="Disordered" evidence="1">
    <location>
        <begin position="36"/>
        <end position="79"/>
    </location>
</feature>
<comment type="caution">
    <text evidence="2">The sequence shown here is derived from an EMBL/GenBank/DDBJ whole genome shotgun (WGS) entry which is preliminary data.</text>
</comment>
<protein>
    <submittedName>
        <fullName evidence="2">Uncharacterized protein</fullName>
    </submittedName>
</protein>
<feature type="compositionally biased region" description="Basic and acidic residues" evidence="1">
    <location>
        <begin position="64"/>
        <end position="74"/>
    </location>
</feature>
<gene>
    <name evidence="2" type="ORF">A6R68_09601</name>
</gene>
<sequence length="138" mass="15446">MAANGAIEKSQRLKSLEVDQIALLVENAIMQATWKEGRSFKPKMRNSRKKLKDYTGANSGRNSKWKETDKEEPSPRTAVSGLVSHVPLELSQNSKVISLWNQPQCRSTVSSQEWRVNSPEKRGNSASSNGSILENNYL</sequence>
<reference evidence="2 3" key="1">
    <citation type="submission" date="2016-06" db="EMBL/GenBank/DDBJ databases">
        <title>The Draft Genome Sequence and Annotation of the Desert Woodrat Neotoma lepida.</title>
        <authorList>
            <person name="Campbell M."/>
            <person name="Oakeson K.F."/>
            <person name="Yandell M."/>
            <person name="Halpert J.R."/>
            <person name="Dearing D."/>
        </authorList>
    </citation>
    <scope>NUCLEOTIDE SEQUENCE [LARGE SCALE GENOMIC DNA]</scope>
    <source>
        <strain evidence="2">417</strain>
        <tissue evidence="2">Liver</tissue>
    </source>
</reference>
<proteinExistence type="predicted"/>
<keyword evidence="3" id="KW-1185">Reference proteome</keyword>
<evidence type="ECO:0000313" key="2">
    <source>
        <dbReference type="EMBL" id="OBS59275.1"/>
    </source>
</evidence>
<evidence type="ECO:0000256" key="1">
    <source>
        <dbReference type="SAM" id="MobiDB-lite"/>
    </source>
</evidence>
<evidence type="ECO:0000313" key="3">
    <source>
        <dbReference type="Proteomes" id="UP000092124"/>
    </source>
</evidence>
<dbReference type="STRING" id="56216.A0A1A6G0E0"/>
<feature type="compositionally biased region" description="Basic residues" evidence="1">
    <location>
        <begin position="40"/>
        <end position="51"/>
    </location>
</feature>
<organism evidence="2 3">
    <name type="scientific">Neotoma lepida</name>
    <name type="common">Desert woodrat</name>
    <dbReference type="NCBI Taxonomy" id="56216"/>
    <lineage>
        <taxon>Eukaryota</taxon>
        <taxon>Metazoa</taxon>
        <taxon>Chordata</taxon>
        <taxon>Craniata</taxon>
        <taxon>Vertebrata</taxon>
        <taxon>Euteleostomi</taxon>
        <taxon>Mammalia</taxon>
        <taxon>Eutheria</taxon>
        <taxon>Euarchontoglires</taxon>
        <taxon>Glires</taxon>
        <taxon>Rodentia</taxon>
        <taxon>Myomorpha</taxon>
        <taxon>Muroidea</taxon>
        <taxon>Cricetidae</taxon>
        <taxon>Neotominae</taxon>
        <taxon>Neotoma</taxon>
    </lineage>
</organism>
<feature type="region of interest" description="Disordered" evidence="1">
    <location>
        <begin position="107"/>
        <end position="138"/>
    </location>
</feature>
<dbReference type="AlphaFoldDB" id="A0A1A6G0E0"/>
<name>A0A1A6G0E0_NEOLE</name>
<accession>A0A1A6G0E0</accession>
<dbReference type="EMBL" id="LZPO01108283">
    <property type="protein sequence ID" value="OBS59275.1"/>
    <property type="molecule type" value="Genomic_DNA"/>
</dbReference>